<dbReference type="GO" id="GO:0003755">
    <property type="term" value="F:peptidyl-prolyl cis-trans isomerase activity"/>
    <property type="evidence" value="ECO:0007669"/>
    <property type="project" value="UniProtKB-KW"/>
</dbReference>
<evidence type="ECO:0000256" key="8">
    <source>
        <dbReference type="ARBA" id="ARBA00023306"/>
    </source>
</evidence>
<comment type="similarity">
    <text evidence="3">Belongs to the FKBP-type PPIase family. Tig subfamily.</text>
</comment>
<dbReference type="Gene3D" id="1.10.3120.10">
    <property type="entry name" value="Trigger factor, C-terminal domain"/>
    <property type="match status" value="1"/>
</dbReference>
<reference evidence="13" key="1">
    <citation type="submission" date="2019-11" db="EMBL/GenBank/DDBJ databases">
        <authorList>
            <person name="Feng L."/>
        </authorList>
    </citation>
    <scope>NUCLEOTIDE SEQUENCE</scope>
    <source>
        <strain evidence="13">CnexileLFYP112</strain>
    </source>
</reference>
<keyword evidence="11" id="KW-0175">Coiled coil</keyword>
<name>A0A6N2VAA4_9FIRM</name>
<dbReference type="FunFam" id="3.10.50.40:FF:000001">
    <property type="entry name" value="Trigger factor"/>
    <property type="match status" value="1"/>
</dbReference>
<gene>
    <name evidence="13" type="primary">tig_2</name>
    <name evidence="13" type="ORF">CNLFYP112_02425</name>
</gene>
<dbReference type="EMBL" id="CACRTG010000021">
    <property type="protein sequence ID" value="VYT23956.1"/>
    <property type="molecule type" value="Genomic_DNA"/>
</dbReference>
<dbReference type="AlphaFoldDB" id="A0A6N2VAA4"/>
<feature type="coiled-coil region" evidence="11">
    <location>
        <begin position="167"/>
        <end position="205"/>
    </location>
</feature>
<keyword evidence="4" id="KW-0132">Cell division</keyword>
<feature type="domain" description="PPIase FKBP-type" evidence="12">
    <location>
        <begin position="79"/>
        <end position="178"/>
    </location>
</feature>
<dbReference type="GO" id="GO:0006457">
    <property type="term" value="P:protein folding"/>
    <property type="evidence" value="ECO:0007669"/>
    <property type="project" value="InterPro"/>
</dbReference>
<evidence type="ECO:0000256" key="6">
    <source>
        <dbReference type="ARBA" id="ARBA00023186"/>
    </source>
</evidence>
<dbReference type="InterPro" id="IPR046357">
    <property type="entry name" value="PPIase_dom_sf"/>
</dbReference>
<dbReference type="GO" id="GO:0051301">
    <property type="term" value="P:cell division"/>
    <property type="evidence" value="ECO:0007669"/>
    <property type="project" value="UniProtKB-KW"/>
</dbReference>
<comment type="catalytic activity">
    <reaction evidence="1 10">
        <text>[protein]-peptidylproline (omega=180) = [protein]-peptidylproline (omega=0)</text>
        <dbReference type="Rhea" id="RHEA:16237"/>
        <dbReference type="Rhea" id="RHEA-COMP:10747"/>
        <dbReference type="Rhea" id="RHEA-COMP:10748"/>
        <dbReference type="ChEBI" id="CHEBI:83833"/>
        <dbReference type="ChEBI" id="CHEBI:83834"/>
        <dbReference type="EC" id="5.2.1.8"/>
    </reaction>
</comment>
<evidence type="ECO:0000256" key="9">
    <source>
        <dbReference type="ARBA" id="ARBA00024849"/>
    </source>
</evidence>
<dbReference type="InterPro" id="IPR005215">
    <property type="entry name" value="Trig_fac"/>
</dbReference>
<dbReference type="InterPro" id="IPR037041">
    <property type="entry name" value="Trigger_fac_C_sf"/>
</dbReference>
<keyword evidence="6" id="KW-0143">Chaperone</keyword>
<dbReference type="PROSITE" id="PS51257">
    <property type="entry name" value="PROKAR_LIPOPROTEIN"/>
    <property type="match status" value="1"/>
</dbReference>
<evidence type="ECO:0000259" key="12">
    <source>
        <dbReference type="PROSITE" id="PS50059"/>
    </source>
</evidence>
<sequence>MKKKIIAALVGICTVVVMTGCGNKGISNDKITIKQYKGLEVEKVDPVEVTDTDVEDSINSTLQTKSTQNDITDRPAQEGDVVTIDYEGKKDGVAFDGGTAQDQQLELGSGAFIDGFEDGIVGHNIGETFDLNLTFPEDYKSEDMAGQAVVFTVTLDKISEVIVPELTDELVAELSESAKTIEDYKKEVKEDLETSNKQAAESEQQQNVWDALMEQCTVEKYPKDKKQETIDNITTQYGSMASMYGMDDVDTFLEQAFGVTSEVMAENIIKQEYAVDLIAEKENLKVSDEEYKKGLEEYATQYGYTDSAELEDAVGKKEVKRALLQDKVTDWLVDNCKLVEKDSKDS</sequence>
<dbReference type="SUPFAM" id="SSF54534">
    <property type="entry name" value="FKBP-like"/>
    <property type="match status" value="1"/>
</dbReference>
<dbReference type="InterPro" id="IPR001179">
    <property type="entry name" value="PPIase_FKBP_dom"/>
</dbReference>
<dbReference type="GO" id="GO:0015031">
    <property type="term" value="P:protein transport"/>
    <property type="evidence" value="ECO:0007669"/>
    <property type="project" value="InterPro"/>
</dbReference>
<dbReference type="PROSITE" id="PS50059">
    <property type="entry name" value="FKBP_PPIASE"/>
    <property type="match status" value="1"/>
</dbReference>
<evidence type="ECO:0000256" key="1">
    <source>
        <dbReference type="ARBA" id="ARBA00000971"/>
    </source>
</evidence>
<evidence type="ECO:0000256" key="7">
    <source>
        <dbReference type="ARBA" id="ARBA00023235"/>
    </source>
</evidence>
<dbReference type="Pfam" id="PF05698">
    <property type="entry name" value="Trigger_C"/>
    <property type="match status" value="1"/>
</dbReference>
<evidence type="ECO:0000256" key="3">
    <source>
        <dbReference type="ARBA" id="ARBA00005464"/>
    </source>
</evidence>
<evidence type="ECO:0000256" key="5">
    <source>
        <dbReference type="ARBA" id="ARBA00023110"/>
    </source>
</evidence>
<dbReference type="GO" id="GO:0005737">
    <property type="term" value="C:cytoplasm"/>
    <property type="evidence" value="ECO:0007669"/>
    <property type="project" value="UniProtKB-SubCell"/>
</dbReference>
<keyword evidence="5 10" id="KW-0697">Rotamase</keyword>
<dbReference type="EC" id="5.2.1.8" evidence="10"/>
<protein>
    <recommendedName>
        <fullName evidence="10">peptidylprolyl isomerase</fullName>
        <ecNumber evidence="10">5.2.1.8</ecNumber>
    </recommendedName>
</protein>
<accession>A0A6N2VAA4</accession>
<keyword evidence="8" id="KW-0131">Cell cycle</keyword>
<dbReference type="Pfam" id="PF00254">
    <property type="entry name" value="FKBP_C"/>
    <property type="match status" value="1"/>
</dbReference>
<dbReference type="Gene3D" id="3.10.50.40">
    <property type="match status" value="1"/>
</dbReference>
<organism evidence="13">
    <name type="scientific">[Clostridium] nexile</name>
    <dbReference type="NCBI Taxonomy" id="29361"/>
    <lineage>
        <taxon>Bacteria</taxon>
        <taxon>Bacillati</taxon>
        <taxon>Bacillota</taxon>
        <taxon>Clostridia</taxon>
        <taxon>Lachnospirales</taxon>
        <taxon>Lachnospiraceae</taxon>
        <taxon>Tyzzerella</taxon>
    </lineage>
</organism>
<dbReference type="InterPro" id="IPR008880">
    <property type="entry name" value="Trigger_fac_C"/>
</dbReference>
<comment type="subcellular location">
    <subcellularLocation>
        <location evidence="2">Cytoplasm</location>
    </subcellularLocation>
</comment>
<comment type="function">
    <text evidence="9">Involved in protein export. Acts as a chaperone by maintaining the newly synthesized protein in an open conformation. Functions as a peptidyl-prolyl cis-trans isomerase.</text>
</comment>
<dbReference type="SUPFAM" id="SSF109998">
    <property type="entry name" value="Triger factor/SurA peptide-binding domain-like"/>
    <property type="match status" value="1"/>
</dbReference>
<evidence type="ECO:0000256" key="10">
    <source>
        <dbReference type="PROSITE-ProRule" id="PRU00277"/>
    </source>
</evidence>
<evidence type="ECO:0000313" key="13">
    <source>
        <dbReference type="EMBL" id="VYT23956.1"/>
    </source>
</evidence>
<evidence type="ECO:0000256" key="4">
    <source>
        <dbReference type="ARBA" id="ARBA00022618"/>
    </source>
</evidence>
<keyword evidence="7 10" id="KW-0413">Isomerase</keyword>
<evidence type="ECO:0000256" key="2">
    <source>
        <dbReference type="ARBA" id="ARBA00004496"/>
    </source>
</evidence>
<evidence type="ECO:0000256" key="11">
    <source>
        <dbReference type="SAM" id="Coils"/>
    </source>
</evidence>
<dbReference type="NCBIfam" id="TIGR00115">
    <property type="entry name" value="tig"/>
    <property type="match status" value="1"/>
</dbReference>
<proteinExistence type="inferred from homology"/>
<dbReference type="InterPro" id="IPR027304">
    <property type="entry name" value="Trigger_fact/SurA_dom_sf"/>
</dbReference>